<dbReference type="InterPro" id="IPR036398">
    <property type="entry name" value="CA_dom_sf"/>
</dbReference>
<keyword evidence="7" id="KW-1133">Transmembrane helix</keyword>
<dbReference type="EC" id="4.2.1.1" evidence="2"/>
<name>A0A3Q3JNB5_MONAL</name>
<dbReference type="PROSITE" id="PS51144">
    <property type="entry name" value="ALPHA_CA_2"/>
    <property type="match status" value="1"/>
</dbReference>
<evidence type="ECO:0000259" key="8">
    <source>
        <dbReference type="PROSITE" id="PS51144"/>
    </source>
</evidence>
<keyword evidence="7" id="KW-0812">Transmembrane</keyword>
<proteinExistence type="inferred from homology"/>
<keyword evidence="7" id="KW-0472">Membrane</keyword>
<keyword evidence="3" id="KW-0479">Metal-binding</keyword>
<feature type="transmembrane region" description="Helical" evidence="7">
    <location>
        <begin position="6"/>
        <end position="25"/>
    </location>
</feature>
<dbReference type="PANTHER" id="PTHR18952:SF265">
    <property type="entry name" value="CARBONIC ANHYDRASE"/>
    <property type="match status" value="1"/>
</dbReference>
<comment type="similarity">
    <text evidence="1">Belongs to the alpha-carbonic anhydrase family.</text>
</comment>
<dbReference type="InterPro" id="IPR023561">
    <property type="entry name" value="Carbonic_anhydrase_a-class"/>
</dbReference>
<dbReference type="SUPFAM" id="SSF51069">
    <property type="entry name" value="Carbonic anhydrase"/>
    <property type="match status" value="1"/>
</dbReference>
<evidence type="ECO:0000256" key="7">
    <source>
        <dbReference type="SAM" id="Phobius"/>
    </source>
</evidence>
<feature type="domain" description="Alpha-carbonic anhydrase" evidence="8">
    <location>
        <begin position="1"/>
        <end position="164"/>
    </location>
</feature>
<dbReference type="Gene3D" id="3.10.200.10">
    <property type="entry name" value="Alpha carbonic anhydrase"/>
    <property type="match status" value="1"/>
</dbReference>
<keyword evidence="4" id="KW-0862">Zinc</keyword>
<evidence type="ECO:0000256" key="2">
    <source>
        <dbReference type="ARBA" id="ARBA00012925"/>
    </source>
</evidence>
<keyword evidence="5" id="KW-0456">Lyase</keyword>
<comment type="catalytic activity">
    <reaction evidence="6">
        <text>hydrogencarbonate + H(+) = CO2 + H2O</text>
        <dbReference type="Rhea" id="RHEA:10748"/>
        <dbReference type="ChEBI" id="CHEBI:15377"/>
        <dbReference type="ChEBI" id="CHEBI:15378"/>
        <dbReference type="ChEBI" id="CHEBI:16526"/>
        <dbReference type="ChEBI" id="CHEBI:17544"/>
        <dbReference type="EC" id="4.2.1.1"/>
    </reaction>
</comment>
<evidence type="ECO:0000256" key="1">
    <source>
        <dbReference type="ARBA" id="ARBA00010718"/>
    </source>
</evidence>
<dbReference type="PANTHER" id="PTHR18952">
    <property type="entry name" value="CARBONIC ANHYDRASE"/>
    <property type="match status" value="1"/>
</dbReference>
<evidence type="ECO:0000256" key="3">
    <source>
        <dbReference type="ARBA" id="ARBA00022723"/>
    </source>
</evidence>
<evidence type="ECO:0000256" key="6">
    <source>
        <dbReference type="ARBA" id="ARBA00048348"/>
    </source>
</evidence>
<reference evidence="9" key="2">
    <citation type="submission" date="2025-09" db="UniProtKB">
        <authorList>
            <consortium name="Ensembl"/>
        </authorList>
    </citation>
    <scope>IDENTIFICATION</scope>
</reference>
<dbReference type="Proteomes" id="UP000261600">
    <property type="component" value="Unplaced"/>
</dbReference>
<dbReference type="Ensembl" id="ENSMALT00000022107.1">
    <property type="protein sequence ID" value="ENSMALP00000021688.1"/>
    <property type="gene ID" value="ENSMALG00000015158.1"/>
</dbReference>
<dbReference type="AlphaFoldDB" id="A0A3Q3JNB5"/>
<evidence type="ECO:0000313" key="10">
    <source>
        <dbReference type="Proteomes" id="UP000261600"/>
    </source>
</evidence>
<dbReference type="GO" id="GO:0004089">
    <property type="term" value="F:carbonate dehydratase activity"/>
    <property type="evidence" value="ECO:0007669"/>
    <property type="project" value="UniProtKB-EC"/>
</dbReference>
<dbReference type="GO" id="GO:0008270">
    <property type="term" value="F:zinc ion binding"/>
    <property type="evidence" value="ECO:0007669"/>
    <property type="project" value="InterPro"/>
</dbReference>
<accession>A0A3Q3JNB5</accession>
<evidence type="ECO:0000256" key="4">
    <source>
        <dbReference type="ARBA" id="ARBA00022833"/>
    </source>
</evidence>
<dbReference type="InterPro" id="IPR001148">
    <property type="entry name" value="CA_dom"/>
</dbReference>
<evidence type="ECO:0000256" key="5">
    <source>
        <dbReference type="ARBA" id="ARBA00023239"/>
    </source>
</evidence>
<dbReference type="STRING" id="43700.ENSMALP00000021688"/>
<protein>
    <recommendedName>
        <fullName evidence="2">carbonic anhydrase</fullName>
        <ecNumber evidence="2">4.2.1.1</ecNumber>
    </recommendedName>
</protein>
<evidence type="ECO:0000313" key="9">
    <source>
        <dbReference type="Ensembl" id="ENSMALP00000021688.1"/>
    </source>
</evidence>
<reference evidence="9" key="1">
    <citation type="submission" date="2025-08" db="UniProtKB">
        <authorList>
            <consortium name="Ensembl"/>
        </authorList>
    </citation>
    <scope>IDENTIFICATION</scope>
</reference>
<organism evidence="9 10">
    <name type="scientific">Monopterus albus</name>
    <name type="common">Swamp eel</name>
    <dbReference type="NCBI Taxonomy" id="43700"/>
    <lineage>
        <taxon>Eukaryota</taxon>
        <taxon>Metazoa</taxon>
        <taxon>Chordata</taxon>
        <taxon>Craniata</taxon>
        <taxon>Vertebrata</taxon>
        <taxon>Euteleostomi</taxon>
        <taxon>Actinopterygii</taxon>
        <taxon>Neopterygii</taxon>
        <taxon>Teleostei</taxon>
        <taxon>Neoteleostei</taxon>
        <taxon>Acanthomorphata</taxon>
        <taxon>Anabantaria</taxon>
        <taxon>Synbranchiformes</taxon>
        <taxon>Synbranchidae</taxon>
        <taxon>Monopterus</taxon>
    </lineage>
</organism>
<keyword evidence="10" id="KW-1185">Reference proteome</keyword>
<dbReference type="Pfam" id="PF00194">
    <property type="entry name" value="Carb_anhydrase"/>
    <property type="match status" value="1"/>
</dbReference>
<sequence length="181" mass="20840">MWCTSFHLVYICNLSLLVAVSYLSLQNCKSRRKFDQVRRLFGENNFKKIMFKMRFVLVSCSSGYVFETECSAFSDRHVLVSVLFSGLLPNSTEKYFIYNGSLTTPPCSETVEWIVFKNTVAISDEQVRNAVMLNKSFLNLSASPLLMIIASFNPVCNLVSHTQRYCQDDYLYCLYLLHILS</sequence>